<comment type="caution">
    <text evidence="7">The sequence shown here is derived from an EMBL/GenBank/DDBJ whole genome shotgun (WGS) entry which is preliminary data.</text>
</comment>
<dbReference type="AlphaFoldDB" id="A0A917WIA7"/>
<sequence>MLLRSTIVPTFLLAAFLFQPASVSAQSNDASEMSAEELEQVFKKQKTRGLVLVPTNQEGAAPAETEGAAQSAAATYVELNPDEQVNIQISFDFDSAALRDDQKTKLATLCEVMKDGELGSFRIIGHTDASGSAGYNEKLSLLRAQEVKRFLTGDCGVAEDRLDAVGVGEAFPLDKQDPRGDVNRRVEFQALS</sequence>
<organism evidence="7 8">
    <name type="scientific">Pseudooceanicola nanhaiensis</name>
    <dbReference type="NCBI Taxonomy" id="375761"/>
    <lineage>
        <taxon>Bacteria</taxon>
        <taxon>Pseudomonadati</taxon>
        <taxon>Pseudomonadota</taxon>
        <taxon>Alphaproteobacteria</taxon>
        <taxon>Rhodobacterales</taxon>
        <taxon>Paracoccaceae</taxon>
        <taxon>Pseudooceanicola</taxon>
    </lineage>
</organism>
<name>A0A917WIA7_9RHOB</name>
<evidence type="ECO:0000256" key="3">
    <source>
        <dbReference type="ARBA" id="ARBA00023237"/>
    </source>
</evidence>
<protein>
    <recommendedName>
        <fullName evidence="6">OmpA-like domain-containing protein</fullName>
    </recommendedName>
</protein>
<evidence type="ECO:0000313" key="8">
    <source>
        <dbReference type="Proteomes" id="UP000649829"/>
    </source>
</evidence>
<feature type="signal peptide" evidence="5">
    <location>
        <begin position="1"/>
        <end position="25"/>
    </location>
</feature>
<dbReference type="Proteomes" id="UP000649829">
    <property type="component" value="Unassembled WGS sequence"/>
</dbReference>
<dbReference type="PRINTS" id="PR01021">
    <property type="entry name" value="OMPADOMAIN"/>
</dbReference>
<keyword evidence="8" id="KW-1185">Reference proteome</keyword>
<dbReference type="PROSITE" id="PS51123">
    <property type="entry name" value="OMPA_2"/>
    <property type="match status" value="1"/>
</dbReference>
<comment type="subcellular location">
    <subcellularLocation>
        <location evidence="1">Cell outer membrane</location>
    </subcellularLocation>
</comment>
<dbReference type="InterPro" id="IPR036737">
    <property type="entry name" value="OmpA-like_sf"/>
</dbReference>
<accession>A0A917WIA7</accession>
<evidence type="ECO:0000256" key="5">
    <source>
        <dbReference type="SAM" id="SignalP"/>
    </source>
</evidence>
<dbReference type="EMBL" id="BMLF01000002">
    <property type="protein sequence ID" value="GGM08531.1"/>
    <property type="molecule type" value="Genomic_DNA"/>
</dbReference>
<reference evidence="7" key="1">
    <citation type="journal article" date="2014" name="Int. J. Syst. Evol. Microbiol.">
        <title>Complete genome sequence of Corynebacterium casei LMG S-19264T (=DSM 44701T), isolated from a smear-ripened cheese.</title>
        <authorList>
            <consortium name="US DOE Joint Genome Institute (JGI-PGF)"/>
            <person name="Walter F."/>
            <person name="Albersmeier A."/>
            <person name="Kalinowski J."/>
            <person name="Ruckert C."/>
        </authorList>
    </citation>
    <scope>NUCLEOTIDE SEQUENCE</scope>
    <source>
        <strain evidence="7">CGMCC 1.6293</strain>
    </source>
</reference>
<dbReference type="PANTHER" id="PTHR30329:SF21">
    <property type="entry name" value="LIPOPROTEIN YIAD-RELATED"/>
    <property type="match status" value="1"/>
</dbReference>
<dbReference type="GO" id="GO:0009279">
    <property type="term" value="C:cell outer membrane"/>
    <property type="evidence" value="ECO:0007669"/>
    <property type="project" value="UniProtKB-SubCell"/>
</dbReference>
<dbReference type="RefSeq" id="WP_028286912.1">
    <property type="nucleotide sequence ID" value="NZ_BMLF01000002.1"/>
</dbReference>
<dbReference type="SUPFAM" id="SSF103088">
    <property type="entry name" value="OmpA-like"/>
    <property type="match status" value="1"/>
</dbReference>
<evidence type="ECO:0000256" key="2">
    <source>
        <dbReference type="ARBA" id="ARBA00023136"/>
    </source>
</evidence>
<feature type="domain" description="OmpA-like" evidence="6">
    <location>
        <begin position="78"/>
        <end position="192"/>
    </location>
</feature>
<dbReference type="InterPro" id="IPR006665">
    <property type="entry name" value="OmpA-like"/>
</dbReference>
<evidence type="ECO:0000313" key="7">
    <source>
        <dbReference type="EMBL" id="GGM08531.1"/>
    </source>
</evidence>
<gene>
    <name evidence="7" type="ORF">GCM10011534_33170</name>
</gene>
<dbReference type="InterPro" id="IPR006664">
    <property type="entry name" value="OMP_bac"/>
</dbReference>
<keyword evidence="2 4" id="KW-0472">Membrane</keyword>
<dbReference type="CDD" id="cd07185">
    <property type="entry name" value="OmpA_C-like"/>
    <property type="match status" value="1"/>
</dbReference>
<evidence type="ECO:0000259" key="6">
    <source>
        <dbReference type="PROSITE" id="PS51123"/>
    </source>
</evidence>
<proteinExistence type="predicted"/>
<dbReference type="PANTHER" id="PTHR30329">
    <property type="entry name" value="STATOR ELEMENT OF FLAGELLAR MOTOR COMPLEX"/>
    <property type="match status" value="1"/>
</dbReference>
<evidence type="ECO:0000256" key="1">
    <source>
        <dbReference type="ARBA" id="ARBA00004442"/>
    </source>
</evidence>
<keyword evidence="3" id="KW-0998">Cell outer membrane</keyword>
<dbReference type="Gene3D" id="3.30.1330.60">
    <property type="entry name" value="OmpA-like domain"/>
    <property type="match status" value="1"/>
</dbReference>
<feature type="chain" id="PRO_5037287019" description="OmpA-like domain-containing protein" evidence="5">
    <location>
        <begin position="26"/>
        <end position="192"/>
    </location>
</feature>
<evidence type="ECO:0000256" key="4">
    <source>
        <dbReference type="PROSITE-ProRule" id="PRU00473"/>
    </source>
</evidence>
<reference evidence="7" key="2">
    <citation type="submission" date="2020-09" db="EMBL/GenBank/DDBJ databases">
        <authorList>
            <person name="Sun Q."/>
            <person name="Zhou Y."/>
        </authorList>
    </citation>
    <scope>NUCLEOTIDE SEQUENCE</scope>
    <source>
        <strain evidence="7">CGMCC 1.6293</strain>
    </source>
</reference>
<dbReference type="Pfam" id="PF00691">
    <property type="entry name" value="OmpA"/>
    <property type="match status" value="1"/>
</dbReference>
<keyword evidence="5" id="KW-0732">Signal</keyword>
<dbReference type="InterPro" id="IPR050330">
    <property type="entry name" value="Bact_OuterMem_StrucFunc"/>
</dbReference>